<protein>
    <submittedName>
        <fullName evidence="1">Uncharacterized protein</fullName>
    </submittedName>
</protein>
<dbReference type="Proteomes" id="UP000007437">
    <property type="component" value="Chromosome"/>
</dbReference>
<gene>
    <name evidence="1" type="ordered locus">RBRH_02543</name>
</gene>
<dbReference type="AlphaFoldDB" id="E5ASS9"/>
<accession>E5ASS9</accession>
<dbReference type="EMBL" id="FR687359">
    <property type="protein sequence ID" value="CBW75661.1"/>
    <property type="molecule type" value="Genomic_DNA"/>
</dbReference>
<evidence type="ECO:0000313" key="1">
    <source>
        <dbReference type="EMBL" id="CBW75661.1"/>
    </source>
</evidence>
<dbReference type="STRING" id="882378.RBRH_02543"/>
<dbReference type="HOGENOM" id="CLU_2463213_0_0_4"/>
<organism evidence="1 2">
    <name type="scientific">Mycetohabitans rhizoxinica (strain DSM 19002 / CIP 109453 / HKI 454)</name>
    <name type="common">Paraburkholderia rhizoxinica</name>
    <dbReference type="NCBI Taxonomy" id="882378"/>
    <lineage>
        <taxon>Bacteria</taxon>
        <taxon>Pseudomonadati</taxon>
        <taxon>Pseudomonadota</taxon>
        <taxon>Betaproteobacteria</taxon>
        <taxon>Burkholderiales</taxon>
        <taxon>Burkholderiaceae</taxon>
        <taxon>Mycetohabitans</taxon>
    </lineage>
</organism>
<dbReference type="KEGG" id="brh:RBRH_02543"/>
<name>E5ASS9_MYCRK</name>
<sequence>MRTLDHRFALSHPALVSAPFKKSFPGSTGRCWHAAPSALPVARSAAPWPIPNDGIVLLWPLLPSLLEQQGIELRSREPASGYQAVLAL</sequence>
<reference evidence="1 2" key="1">
    <citation type="journal article" date="2011" name="J. Bacteriol.">
        <title>Complete genome sequence of Burkholderia rhizoxinica, an endosymbiont of Rhizopus microsporus.</title>
        <authorList>
            <person name="Lackner G."/>
            <person name="Moebius N."/>
            <person name="Partida-Martinez L."/>
            <person name="Hertweck C."/>
        </authorList>
    </citation>
    <scope>NUCLEOTIDE SEQUENCE [LARGE SCALE GENOMIC DNA]</scope>
    <source>
        <strain evidence="2">DSM 19002 / CIP 109453 / HKI 454</strain>
    </source>
</reference>
<evidence type="ECO:0000313" key="2">
    <source>
        <dbReference type="Proteomes" id="UP000007437"/>
    </source>
</evidence>
<proteinExistence type="predicted"/>